<dbReference type="AlphaFoldDB" id="A0A0E3SFN3"/>
<gene>
    <name evidence="1" type="ORF">MSHOH_3443</name>
</gene>
<accession>A0A0E3SFN3</accession>
<dbReference type="EMBL" id="CP009516">
    <property type="protein sequence ID" value="AKB79926.1"/>
    <property type="molecule type" value="Genomic_DNA"/>
</dbReference>
<dbReference type="Proteomes" id="UP000033101">
    <property type="component" value="Chromosome"/>
</dbReference>
<evidence type="ECO:0000313" key="1">
    <source>
        <dbReference type="EMBL" id="AKB79926.1"/>
    </source>
</evidence>
<reference evidence="1 2" key="1">
    <citation type="submission" date="2014-07" db="EMBL/GenBank/DDBJ databases">
        <title>Methanogenic archaea and the global carbon cycle.</title>
        <authorList>
            <person name="Henriksen J.R."/>
            <person name="Luke J."/>
            <person name="Reinhart S."/>
            <person name="Benedict M.N."/>
            <person name="Youngblut N.D."/>
            <person name="Metcalf M.E."/>
            <person name="Whitaker R.J."/>
            <person name="Metcalf W.W."/>
        </authorList>
    </citation>
    <scope>NUCLEOTIDE SEQUENCE [LARGE SCALE GENOMIC DNA]</scope>
    <source>
        <strain evidence="1 2">HB-1</strain>
    </source>
</reference>
<protein>
    <submittedName>
        <fullName evidence="1">Uncharacterized protein</fullName>
    </submittedName>
</protein>
<organism evidence="1 2">
    <name type="scientific">Methanosarcina horonobensis HB-1 = JCM 15518</name>
    <dbReference type="NCBI Taxonomy" id="1434110"/>
    <lineage>
        <taxon>Archaea</taxon>
        <taxon>Methanobacteriati</taxon>
        <taxon>Methanobacteriota</taxon>
        <taxon>Stenosarchaea group</taxon>
        <taxon>Methanomicrobia</taxon>
        <taxon>Methanosarcinales</taxon>
        <taxon>Methanosarcinaceae</taxon>
        <taxon>Methanosarcina</taxon>
    </lineage>
</organism>
<dbReference type="KEGG" id="mhor:MSHOH_3443"/>
<dbReference type="HOGENOM" id="CLU_2490519_0_0_2"/>
<evidence type="ECO:0000313" key="2">
    <source>
        <dbReference type="Proteomes" id="UP000033101"/>
    </source>
</evidence>
<proteinExistence type="predicted"/>
<name>A0A0E3SFN3_9EURY</name>
<sequence length="100" mass="11050">MRTLLSFVFILFILFISLSAANAHWIKYTEKIVSSAGDLLTDAAERETKLSNGEEYRDGLIDSYNCLINPGYPSGYTQITENTGSGCTLCKITLKISTTE</sequence>
<dbReference type="PATRIC" id="fig|1434110.4.peg.4418"/>
<keyword evidence="2" id="KW-1185">Reference proteome</keyword>
<dbReference type="STRING" id="1434110.MSHOH_3443"/>